<evidence type="ECO:0000256" key="10">
    <source>
        <dbReference type="ARBA" id="ARBA00023303"/>
    </source>
</evidence>
<keyword evidence="10 11" id="KW-0407">Ion channel</keyword>
<dbReference type="WBParaSite" id="maker-uti_cns_0005510-snap-gene-0.6-mRNA-1">
    <property type="protein sequence ID" value="maker-uti_cns_0005510-snap-gene-0.6-mRNA-1"/>
    <property type="gene ID" value="maker-uti_cns_0005510-snap-gene-0.6"/>
</dbReference>
<keyword evidence="13" id="KW-1185">Reference proteome</keyword>
<evidence type="ECO:0000256" key="9">
    <source>
        <dbReference type="ARBA" id="ARBA00023201"/>
    </source>
</evidence>
<sequence>SQFRGLLRKECADLRRKRCDSLSWEPEKQRELYREMWAETANPARLAFIRAALSDIDPTKSSENMSMASVLRQVRLEISNLILVAAKDKGDMIVEEPEFPASQLLSDIGGLMGLYLGVSVIGLCEFLAVLVLLGKTATVSCCPPR</sequence>
<evidence type="ECO:0000256" key="11">
    <source>
        <dbReference type="RuleBase" id="RU000679"/>
    </source>
</evidence>
<comment type="similarity">
    <text evidence="11">Belongs to the amiloride-sensitive sodium channel (TC 1.A.6) family.</text>
</comment>
<keyword evidence="8 12" id="KW-0472">Membrane</keyword>
<keyword evidence="5 12" id="KW-1133">Transmembrane helix</keyword>
<evidence type="ECO:0000256" key="4">
    <source>
        <dbReference type="ARBA" id="ARBA00022692"/>
    </source>
</evidence>
<keyword evidence="7 11" id="KW-0406">Ion transport</keyword>
<accession>A0A1I8FXB0</accession>
<keyword evidence="9 11" id="KW-0739">Sodium transport</keyword>
<keyword evidence="2 11" id="KW-0813">Transport</keyword>
<reference evidence="14 15" key="1">
    <citation type="submission" date="2016-11" db="UniProtKB">
        <authorList>
            <consortium name="WormBaseParasite"/>
        </authorList>
    </citation>
    <scope>IDENTIFICATION</scope>
</reference>
<evidence type="ECO:0000256" key="2">
    <source>
        <dbReference type="ARBA" id="ARBA00022448"/>
    </source>
</evidence>
<keyword evidence="3 11" id="KW-0894">Sodium channel</keyword>
<evidence type="ECO:0000256" key="5">
    <source>
        <dbReference type="ARBA" id="ARBA00022989"/>
    </source>
</evidence>
<dbReference type="WBParaSite" id="maker-uti_cns_0000174-snap-gene-2.9-mRNA-1">
    <property type="protein sequence ID" value="maker-uti_cns_0000174-snap-gene-2.9-mRNA-1"/>
    <property type="gene ID" value="maker-uti_cns_0000174-snap-gene-2.9"/>
</dbReference>
<name>A0A1I8FXB0_9PLAT</name>
<protein>
    <submittedName>
        <fullName evidence="14 15">Transmembrane protein 65</fullName>
    </submittedName>
</protein>
<evidence type="ECO:0000256" key="7">
    <source>
        <dbReference type="ARBA" id="ARBA00023065"/>
    </source>
</evidence>
<comment type="subcellular location">
    <subcellularLocation>
        <location evidence="1">Membrane</location>
        <topology evidence="1">Multi-pass membrane protein</topology>
    </subcellularLocation>
</comment>
<proteinExistence type="inferred from homology"/>
<evidence type="ECO:0000313" key="14">
    <source>
        <dbReference type="WBParaSite" id="maker-uti_cns_0000174-snap-gene-2.9-mRNA-1"/>
    </source>
</evidence>
<feature type="transmembrane region" description="Helical" evidence="12">
    <location>
        <begin position="113"/>
        <end position="134"/>
    </location>
</feature>
<evidence type="ECO:0000256" key="12">
    <source>
        <dbReference type="SAM" id="Phobius"/>
    </source>
</evidence>
<dbReference type="Proteomes" id="UP000095280">
    <property type="component" value="Unplaced"/>
</dbReference>
<dbReference type="GO" id="GO:0016020">
    <property type="term" value="C:membrane"/>
    <property type="evidence" value="ECO:0007669"/>
    <property type="project" value="UniProtKB-SubCell"/>
</dbReference>
<keyword evidence="4 11" id="KW-0812">Transmembrane</keyword>
<dbReference type="Pfam" id="PF00858">
    <property type="entry name" value="ASC"/>
    <property type="match status" value="1"/>
</dbReference>
<dbReference type="Gene3D" id="1.10.287.770">
    <property type="entry name" value="YojJ-like"/>
    <property type="match status" value="1"/>
</dbReference>
<evidence type="ECO:0000256" key="8">
    <source>
        <dbReference type="ARBA" id="ARBA00023136"/>
    </source>
</evidence>
<evidence type="ECO:0000256" key="6">
    <source>
        <dbReference type="ARBA" id="ARBA00023053"/>
    </source>
</evidence>
<evidence type="ECO:0000256" key="1">
    <source>
        <dbReference type="ARBA" id="ARBA00004141"/>
    </source>
</evidence>
<evidence type="ECO:0000313" key="15">
    <source>
        <dbReference type="WBParaSite" id="maker-uti_cns_0005510-snap-gene-0.6-mRNA-1"/>
    </source>
</evidence>
<dbReference type="GO" id="GO:0005272">
    <property type="term" value="F:sodium channel activity"/>
    <property type="evidence" value="ECO:0007669"/>
    <property type="project" value="UniProtKB-KW"/>
</dbReference>
<organism evidence="13 14">
    <name type="scientific">Macrostomum lignano</name>
    <dbReference type="NCBI Taxonomy" id="282301"/>
    <lineage>
        <taxon>Eukaryota</taxon>
        <taxon>Metazoa</taxon>
        <taxon>Spiralia</taxon>
        <taxon>Lophotrochozoa</taxon>
        <taxon>Platyhelminthes</taxon>
        <taxon>Rhabditophora</taxon>
        <taxon>Macrostomorpha</taxon>
        <taxon>Macrostomida</taxon>
        <taxon>Macrostomidae</taxon>
        <taxon>Macrostomum</taxon>
    </lineage>
</organism>
<dbReference type="InterPro" id="IPR001873">
    <property type="entry name" value="ENaC"/>
</dbReference>
<evidence type="ECO:0000313" key="13">
    <source>
        <dbReference type="Proteomes" id="UP000095280"/>
    </source>
</evidence>
<keyword evidence="6" id="KW-0915">Sodium</keyword>
<evidence type="ECO:0000256" key="3">
    <source>
        <dbReference type="ARBA" id="ARBA00022461"/>
    </source>
</evidence>
<dbReference type="AlphaFoldDB" id="A0A1I8FXB0"/>